<dbReference type="Proteomes" id="UP001589613">
    <property type="component" value="Unassembled WGS sequence"/>
</dbReference>
<dbReference type="EMBL" id="JBHMAX010000023">
    <property type="protein sequence ID" value="MFB9732906.1"/>
    <property type="molecule type" value="Genomic_DNA"/>
</dbReference>
<dbReference type="SUPFAM" id="SSF52283">
    <property type="entry name" value="Formate/glycerate dehydrogenase catalytic domain-like"/>
    <property type="match status" value="1"/>
</dbReference>
<evidence type="ECO:0000259" key="6">
    <source>
        <dbReference type="Pfam" id="PF02826"/>
    </source>
</evidence>
<gene>
    <name evidence="7" type="ORF">ACFFN0_12720</name>
</gene>
<keyword evidence="8" id="KW-1185">Reference proteome</keyword>
<evidence type="ECO:0000256" key="2">
    <source>
        <dbReference type="ARBA" id="ARBA00023002"/>
    </source>
</evidence>
<dbReference type="InterPro" id="IPR006140">
    <property type="entry name" value="D-isomer_DH_NAD-bd"/>
</dbReference>
<dbReference type="Pfam" id="PF02826">
    <property type="entry name" value="2-Hacid_dh_C"/>
    <property type="match status" value="1"/>
</dbReference>
<evidence type="ECO:0000313" key="7">
    <source>
        <dbReference type="EMBL" id="MFB9732906.1"/>
    </source>
</evidence>
<evidence type="ECO:0000256" key="4">
    <source>
        <dbReference type="RuleBase" id="RU003719"/>
    </source>
</evidence>
<sequence>MSTPPVLVVLCASQDDAPPQLAALADRVDLRIATEADLGEALRGARALFLWDFFSSAVRDVWPRCGDLEWIHVAAAGVDTLLFDELRASEVVVTNARGVFDRPIAEYVLAAVLAHAKRLHESAELQRRHEWRHRETRPLRGARAVVVGTGGIGRETAHLLTTAGLDVSVAGSSARTDPELGEVVDSGRLAEHLAGVDYLVNAAPLTDRTRGLIDAEVLTALPPTAHLVNVGRGPTVVEEDLLAALQEGRLDGATLDVFATEPLPPDSPLWDAPGVVVSPHMSGDVVGWRDTLADQFVANARRWLDEEPLENVVDKERGYVPGGGTGPQPG</sequence>
<evidence type="ECO:0000256" key="3">
    <source>
        <dbReference type="ARBA" id="ARBA00023027"/>
    </source>
</evidence>
<comment type="similarity">
    <text evidence="1 4">Belongs to the D-isomer specific 2-hydroxyacid dehydrogenase family.</text>
</comment>
<dbReference type="SUPFAM" id="SSF51735">
    <property type="entry name" value="NAD(P)-binding Rossmann-fold domains"/>
    <property type="match status" value="1"/>
</dbReference>
<feature type="domain" description="D-isomer specific 2-hydroxyacid dehydrogenase NAD-binding" evidence="6">
    <location>
        <begin position="109"/>
        <end position="282"/>
    </location>
</feature>
<dbReference type="InterPro" id="IPR036291">
    <property type="entry name" value="NAD(P)-bd_dom_sf"/>
</dbReference>
<name>A0ABV5V507_9MICO</name>
<evidence type="ECO:0000256" key="1">
    <source>
        <dbReference type="ARBA" id="ARBA00005854"/>
    </source>
</evidence>
<dbReference type="CDD" id="cd05300">
    <property type="entry name" value="2-Hacid_dh_1"/>
    <property type="match status" value="1"/>
</dbReference>
<reference evidence="7 8" key="1">
    <citation type="submission" date="2024-09" db="EMBL/GenBank/DDBJ databases">
        <authorList>
            <person name="Sun Q."/>
            <person name="Mori K."/>
        </authorList>
    </citation>
    <scope>NUCLEOTIDE SEQUENCE [LARGE SCALE GENOMIC DNA]</scope>
    <source>
        <strain evidence="7 8">JCM 12763</strain>
    </source>
</reference>
<dbReference type="PANTHER" id="PTHR43333:SF1">
    <property type="entry name" value="D-ISOMER SPECIFIC 2-HYDROXYACID DEHYDROGENASE NAD-BINDING DOMAIN-CONTAINING PROTEIN"/>
    <property type="match status" value="1"/>
</dbReference>
<proteinExistence type="inferred from homology"/>
<dbReference type="PANTHER" id="PTHR43333">
    <property type="entry name" value="2-HACID_DH_C DOMAIN-CONTAINING PROTEIN"/>
    <property type="match status" value="1"/>
</dbReference>
<dbReference type="Pfam" id="PF00389">
    <property type="entry name" value="2-Hacid_dh"/>
    <property type="match status" value="1"/>
</dbReference>
<evidence type="ECO:0000259" key="5">
    <source>
        <dbReference type="Pfam" id="PF00389"/>
    </source>
</evidence>
<dbReference type="InterPro" id="IPR006139">
    <property type="entry name" value="D-isomer_2_OHA_DH_cat_dom"/>
</dbReference>
<organism evidence="7 8">
    <name type="scientific">Ornithinimicrobium kibberense</name>
    <dbReference type="NCBI Taxonomy" id="282060"/>
    <lineage>
        <taxon>Bacteria</taxon>
        <taxon>Bacillati</taxon>
        <taxon>Actinomycetota</taxon>
        <taxon>Actinomycetes</taxon>
        <taxon>Micrococcales</taxon>
        <taxon>Ornithinimicrobiaceae</taxon>
        <taxon>Ornithinimicrobium</taxon>
    </lineage>
</organism>
<protein>
    <submittedName>
        <fullName evidence="7">D-2-hydroxyacid dehydrogenase</fullName>
    </submittedName>
</protein>
<accession>A0ABV5V507</accession>
<dbReference type="Gene3D" id="3.40.50.720">
    <property type="entry name" value="NAD(P)-binding Rossmann-like Domain"/>
    <property type="match status" value="2"/>
</dbReference>
<keyword evidence="2 4" id="KW-0560">Oxidoreductase</keyword>
<keyword evidence="3" id="KW-0520">NAD</keyword>
<evidence type="ECO:0000313" key="8">
    <source>
        <dbReference type="Proteomes" id="UP001589613"/>
    </source>
</evidence>
<comment type="caution">
    <text evidence="7">The sequence shown here is derived from an EMBL/GenBank/DDBJ whole genome shotgun (WGS) entry which is preliminary data.</text>
</comment>
<feature type="domain" description="D-isomer specific 2-hydroxyacid dehydrogenase catalytic" evidence="5">
    <location>
        <begin position="34"/>
        <end position="313"/>
    </location>
</feature>
<dbReference type="RefSeq" id="WP_181409565.1">
    <property type="nucleotide sequence ID" value="NZ_JBHMAX010000023.1"/>
</dbReference>